<feature type="transmembrane region" description="Helical" evidence="8">
    <location>
        <begin position="274"/>
        <end position="293"/>
    </location>
</feature>
<keyword evidence="2" id="KW-0813">Transport</keyword>
<dbReference type="GO" id="GO:0015421">
    <property type="term" value="F:ABC-type oligopeptide transporter activity"/>
    <property type="evidence" value="ECO:0007669"/>
    <property type="project" value="TreeGrafter"/>
</dbReference>
<dbReference type="PROSITE" id="PS00211">
    <property type="entry name" value="ABC_TRANSPORTER_1"/>
    <property type="match status" value="1"/>
</dbReference>
<dbReference type="Proteomes" id="UP000473089">
    <property type="component" value="Unassembled WGS sequence"/>
</dbReference>
<evidence type="ECO:0000259" key="10">
    <source>
        <dbReference type="PROSITE" id="PS50929"/>
    </source>
</evidence>
<dbReference type="AlphaFoldDB" id="A0A6M0SXM5"/>
<evidence type="ECO:0000256" key="7">
    <source>
        <dbReference type="ARBA" id="ARBA00023136"/>
    </source>
</evidence>
<evidence type="ECO:0000259" key="9">
    <source>
        <dbReference type="PROSITE" id="PS50893"/>
    </source>
</evidence>
<dbReference type="EMBL" id="SGJP01000007">
    <property type="protein sequence ID" value="NFA59715.1"/>
    <property type="molecule type" value="Genomic_DNA"/>
</dbReference>
<dbReference type="InterPro" id="IPR003593">
    <property type="entry name" value="AAA+_ATPase"/>
</dbReference>
<dbReference type="GO" id="GO:0016887">
    <property type="term" value="F:ATP hydrolysis activity"/>
    <property type="evidence" value="ECO:0007669"/>
    <property type="project" value="InterPro"/>
</dbReference>
<evidence type="ECO:0000313" key="12">
    <source>
        <dbReference type="Proteomes" id="UP000473089"/>
    </source>
</evidence>
<dbReference type="Gene3D" id="1.20.1560.10">
    <property type="entry name" value="ABC transporter type 1, transmembrane domain"/>
    <property type="match status" value="1"/>
</dbReference>
<dbReference type="InterPro" id="IPR011527">
    <property type="entry name" value="ABC1_TM_dom"/>
</dbReference>
<organism evidence="11 12">
    <name type="scientific">Clostridium botulinum</name>
    <dbReference type="NCBI Taxonomy" id="1491"/>
    <lineage>
        <taxon>Bacteria</taxon>
        <taxon>Bacillati</taxon>
        <taxon>Bacillota</taxon>
        <taxon>Clostridia</taxon>
        <taxon>Eubacteriales</taxon>
        <taxon>Clostridiaceae</taxon>
        <taxon>Clostridium</taxon>
    </lineage>
</organism>
<gene>
    <name evidence="11" type="ORF">EXM42_04670</name>
</gene>
<evidence type="ECO:0000256" key="6">
    <source>
        <dbReference type="ARBA" id="ARBA00022989"/>
    </source>
</evidence>
<evidence type="ECO:0000256" key="4">
    <source>
        <dbReference type="ARBA" id="ARBA00022741"/>
    </source>
</evidence>
<dbReference type="InterPro" id="IPR027417">
    <property type="entry name" value="P-loop_NTPase"/>
</dbReference>
<dbReference type="PROSITE" id="PS50893">
    <property type="entry name" value="ABC_TRANSPORTER_2"/>
    <property type="match status" value="1"/>
</dbReference>
<evidence type="ECO:0000256" key="8">
    <source>
        <dbReference type="SAM" id="Phobius"/>
    </source>
</evidence>
<keyword evidence="3 8" id="KW-0812">Transmembrane</keyword>
<dbReference type="InterPro" id="IPR003439">
    <property type="entry name" value="ABC_transporter-like_ATP-bd"/>
</dbReference>
<feature type="domain" description="ABC transmembrane type-1" evidence="10">
    <location>
        <begin position="13"/>
        <end position="280"/>
    </location>
</feature>
<dbReference type="SUPFAM" id="SSF52540">
    <property type="entry name" value="P-loop containing nucleoside triphosphate hydrolases"/>
    <property type="match status" value="1"/>
</dbReference>
<evidence type="ECO:0000256" key="1">
    <source>
        <dbReference type="ARBA" id="ARBA00004651"/>
    </source>
</evidence>
<evidence type="ECO:0000313" key="11">
    <source>
        <dbReference type="EMBL" id="NFA59715.1"/>
    </source>
</evidence>
<keyword evidence="5 11" id="KW-0067">ATP-binding</keyword>
<dbReference type="PROSITE" id="PS50929">
    <property type="entry name" value="ABC_TM1F"/>
    <property type="match status" value="1"/>
</dbReference>
<dbReference type="Gene3D" id="3.40.50.300">
    <property type="entry name" value="P-loop containing nucleotide triphosphate hydrolases"/>
    <property type="match status" value="1"/>
</dbReference>
<keyword evidence="4" id="KW-0547">Nucleotide-binding</keyword>
<keyword evidence="7 8" id="KW-0472">Membrane</keyword>
<dbReference type="InterPro" id="IPR017871">
    <property type="entry name" value="ABC_transporter-like_CS"/>
</dbReference>
<feature type="transmembrane region" description="Helical" evidence="8">
    <location>
        <begin position="129"/>
        <end position="147"/>
    </location>
</feature>
<dbReference type="SUPFAM" id="SSF90123">
    <property type="entry name" value="ABC transporter transmembrane region"/>
    <property type="match status" value="1"/>
</dbReference>
<protein>
    <submittedName>
        <fullName evidence="11">ABC transporter ATP-binding protein</fullName>
    </submittedName>
</protein>
<evidence type="ECO:0000256" key="3">
    <source>
        <dbReference type="ARBA" id="ARBA00022692"/>
    </source>
</evidence>
<reference evidence="11 12" key="1">
    <citation type="submission" date="2019-02" db="EMBL/GenBank/DDBJ databases">
        <title>Genome sequencing of Clostridium botulinum clinical isolates.</title>
        <authorList>
            <person name="Brunt J."/>
            <person name="Van Vliet A.H.M."/>
            <person name="Stringer S.C."/>
            <person name="Grant K.A."/>
            <person name="Carter A.C."/>
            <person name="Peck M.W."/>
        </authorList>
    </citation>
    <scope>NUCLEOTIDE SEQUENCE [LARGE SCALE GENOMIC DNA]</scope>
    <source>
        <strain evidence="11 12">R1125/03</strain>
    </source>
</reference>
<evidence type="ECO:0000256" key="5">
    <source>
        <dbReference type="ARBA" id="ARBA00022840"/>
    </source>
</evidence>
<evidence type="ECO:0000256" key="2">
    <source>
        <dbReference type="ARBA" id="ARBA00022448"/>
    </source>
</evidence>
<accession>A0A6M0SXM5</accession>
<name>A0A6M0SXM5_CLOBO</name>
<proteinExistence type="predicted"/>
<feature type="transmembrane region" description="Helical" evidence="8">
    <location>
        <begin position="57"/>
        <end position="80"/>
    </location>
</feature>
<dbReference type="CDD" id="cd07346">
    <property type="entry name" value="ABC_6TM_exporters"/>
    <property type="match status" value="1"/>
</dbReference>
<dbReference type="SMART" id="SM00382">
    <property type="entry name" value="AAA"/>
    <property type="match status" value="1"/>
</dbReference>
<dbReference type="InterPro" id="IPR036640">
    <property type="entry name" value="ABC1_TM_sf"/>
</dbReference>
<dbReference type="GO" id="GO:0005886">
    <property type="term" value="C:plasma membrane"/>
    <property type="evidence" value="ECO:0007669"/>
    <property type="project" value="UniProtKB-SubCell"/>
</dbReference>
<keyword evidence="6 8" id="KW-1133">Transmembrane helix</keyword>
<feature type="transmembrane region" description="Helical" evidence="8">
    <location>
        <begin position="153"/>
        <end position="172"/>
    </location>
</feature>
<comment type="caution">
    <text evidence="11">The sequence shown here is derived from an EMBL/GenBank/DDBJ whole genome shotgun (WGS) entry which is preliminary data.</text>
</comment>
<dbReference type="Pfam" id="PF00664">
    <property type="entry name" value="ABC_membrane"/>
    <property type="match status" value="1"/>
</dbReference>
<dbReference type="FunFam" id="3.40.50.300:FF:000287">
    <property type="entry name" value="Multidrug ABC transporter ATP-binding protein"/>
    <property type="match status" value="1"/>
</dbReference>
<dbReference type="PANTHER" id="PTHR43394">
    <property type="entry name" value="ATP-DEPENDENT PERMEASE MDL1, MITOCHONDRIAL"/>
    <property type="match status" value="1"/>
</dbReference>
<feature type="transmembrane region" description="Helical" evidence="8">
    <location>
        <begin position="12"/>
        <end position="37"/>
    </location>
</feature>
<sequence>MFEFAGNYKYLTIMACVLSGISTVLSMIPFICIYKVIRSLINNIGGEQNPVYYGRLAVVFAVLSIFIYFVALYFSHLAAFRTAKNMKKETLHHLMKLPMGYFQLNGSGKIRKIIDDNAGLTEEFLAHQLPDLVGAFIMPIAIIIFLFIFDWRMGIVCFIPLILSVIFIKQMMGGENKKFMGNYMDALEDMNKEAVEYIRGIPIVKVFQQTVFSFKNFHKAICDYRDFASGYALLCRVPMTSFTISLNSFFVLLIPLGIILFINGGNTVSTFLNLLFYMLFTPLCGVMMMKLMFTGENLLQAKEAVKRINELLEEKPLKEAEENKSLKDFSIEFKNVSFSYPNNKNKALNNINIKIQEGQTVAIVGSSGGGKSTIASLIPRFFDVDDGSITIGGVNVKNIPTAQLMKNIAFVFQDSKLFKTSILENIKIGKEDPSQEEIYKSLEMAQCKDIIEKMPDGINTMLKTEGTYLSGGEKQRLALARAILKSAPIIILDEATASSDAENEYLIQRAFEKLTIGKTVIMIAHRLSTIVNADKIIVMDKGKIIEEGTHDSLIFMNGAYAAMWKQYKTSIDWEI</sequence>
<comment type="subcellular location">
    <subcellularLocation>
        <location evidence="1">Cell membrane</location>
        <topology evidence="1">Multi-pass membrane protein</topology>
    </subcellularLocation>
</comment>
<dbReference type="Pfam" id="PF00005">
    <property type="entry name" value="ABC_tran"/>
    <property type="match status" value="1"/>
</dbReference>
<dbReference type="InterPro" id="IPR039421">
    <property type="entry name" value="Type_1_exporter"/>
</dbReference>
<dbReference type="PANTHER" id="PTHR43394:SF1">
    <property type="entry name" value="ATP-BINDING CASSETTE SUB-FAMILY B MEMBER 10, MITOCHONDRIAL"/>
    <property type="match status" value="1"/>
</dbReference>
<feature type="transmembrane region" description="Helical" evidence="8">
    <location>
        <begin position="242"/>
        <end position="262"/>
    </location>
</feature>
<feature type="domain" description="ABC transporter" evidence="9">
    <location>
        <begin position="331"/>
        <end position="566"/>
    </location>
</feature>
<dbReference type="GO" id="GO:0005524">
    <property type="term" value="F:ATP binding"/>
    <property type="evidence" value="ECO:0007669"/>
    <property type="project" value="UniProtKB-KW"/>
</dbReference>